<feature type="region of interest" description="Disordered" evidence="1">
    <location>
        <begin position="166"/>
        <end position="191"/>
    </location>
</feature>
<gene>
    <name evidence="2" type="ORF">HRG_02416</name>
</gene>
<name>A0A9P8N4W2_9HYPO</name>
<dbReference type="Proteomes" id="UP000824596">
    <property type="component" value="Unassembled WGS sequence"/>
</dbReference>
<feature type="region of interest" description="Disordered" evidence="1">
    <location>
        <begin position="104"/>
        <end position="141"/>
    </location>
</feature>
<evidence type="ECO:0000256" key="1">
    <source>
        <dbReference type="SAM" id="MobiDB-lite"/>
    </source>
</evidence>
<dbReference type="EMBL" id="JAIZPD010000002">
    <property type="protein sequence ID" value="KAH0967007.1"/>
    <property type="molecule type" value="Genomic_DNA"/>
</dbReference>
<evidence type="ECO:0000313" key="3">
    <source>
        <dbReference type="Proteomes" id="UP000824596"/>
    </source>
</evidence>
<keyword evidence="3" id="KW-1185">Reference proteome</keyword>
<dbReference type="RefSeq" id="XP_044724520.1">
    <property type="nucleotide sequence ID" value="XM_044860887.1"/>
</dbReference>
<protein>
    <submittedName>
        <fullName evidence="2">Uncharacterized protein</fullName>
    </submittedName>
</protein>
<proteinExistence type="predicted"/>
<comment type="caution">
    <text evidence="2">The sequence shown here is derived from an EMBL/GenBank/DDBJ whole genome shotgun (WGS) entry which is preliminary data.</text>
</comment>
<dbReference type="GeneID" id="68351545"/>
<organism evidence="2 3">
    <name type="scientific">Hirsutella rhossiliensis</name>
    <dbReference type="NCBI Taxonomy" id="111463"/>
    <lineage>
        <taxon>Eukaryota</taxon>
        <taxon>Fungi</taxon>
        <taxon>Dikarya</taxon>
        <taxon>Ascomycota</taxon>
        <taxon>Pezizomycotina</taxon>
        <taxon>Sordariomycetes</taxon>
        <taxon>Hypocreomycetidae</taxon>
        <taxon>Hypocreales</taxon>
        <taxon>Ophiocordycipitaceae</taxon>
        <taxon>Hirsutella</taxon>
    </lineage>
</organism>
<feature type="compositionally biased region" description="Acidic residues" evidence="1">
    <location>
        <begin position="179"/>
        <end position="189"/>
    </location>
</feature>
<evidence type="ECO:0000313" key="2">
    <source>
        <dbReference type="EMBL" id="KAH0967007.1"/>
    </source>
</evidence>
<sequence length="380" mass="42455">MSKTMAPSQLEDATHHDGSQGRSRIPGCSKPKGPKAWSMTRSMIAAFNSMRGSGNIADSNLNGPDQDEAVVWTEQYEVSDGEGEPEDGRISPCTFRLWATEVSDGQRRAEEANVNPRPYVHAQSARSTSPGSEGEEAEDFCPPLDPWAAFRIALWQYQVEVTNGRRECPGRRQSGAEGQELDSDDDDLLDGPGQVEAIRAALARHDAPTHFDGVPTDAIDEELRLRYQRAKDATYSVTRAVQEKWAAQERIALRSAQVQSVATAIGVIQQQQAQQQARQRERRQRRRRREEIYRHVEEHLRDVAAKADEAEYHASRHWAELDHLLAMEDHVCATLQQMALTVGLDDAVDPDEIEARVVEMGQQAEADAVADMSGDEEDWM</sequence>
<dbReference type="OrthoDB" id="4927739at2759"/>
<accession>A0A9P8N4W2</accession>
<reference evidence="2" key="1">
    <citation type="submission" date="2021-09" db="EMBL/GenBank/DDBJ databases">
        <title>A high-quality genome of the endoparasitic fungus Hirsutella rhossiliensis with a comparison of Hirsutella genomes reveals transposable elements contributing to genome size variation.</title>
        <authorList>
            <person name="Lin R."/>
            <person name="Jiao Y."/>
            <person name="Sun X."/>
            <person name="Ling J."/>
            <person name="Xie B."/>
            <person name="Cheng X."/>
        </authorList>
    </citation>
    <scope>NUCLEOTIDE SEQUENCE</scope>
    <source>
        <strain evidence="2">HR02</strain>
    </source>
</reference>
<dbReference type="AlphaFoldDB" id="A0A9P8N4W2"/>
<feature type="region of interest" description="Disordered" evidence="1">
    <location>
        <begin position="1"/>
        <end position="37"/>
    </location>
</feature>